<sequence length="70" mass="8363">MKKIMGVSFTFPVENFLRLVEKGTITAEDAEPYTYEEIEELKQMGYNFHEYNTQMDLFDLVDYPIDRRSD</sequence>
<gene>
    <name evidence="1" type="ORF">SC09_contig8orf00238</name>
</gene>
<dbReference type="EMBL" id="JXBC01000014">
    <property type="protein sequence ID" value="KIU04566.1"/>
    <property type="molecule type" value="Genomic_DNA"/>
</dbReference>
<proteinExistence type="predicted"/>
<comment type="caution">
    <text evidence="1">The sequence shown here is derived from an EMBL/GenBank/DDBJ whole genome shotgun (WGS) entry which is preliminary data.</text>
</comment>
<dbReference type="AlphaFoldDB" id="A0A0D1KN39"/>
<dbReference type="Proteomes" id="UP000032247">
    <property type="component" value="Unassembled WGS sequence"/>
</dbReference>
<name>A0A0D1KN39_BACIU</name>
<protein>
    <submittedName>
        <fullName evidence="1">Uncharacterized protein</fullName>
    </submittedName>
</protein>
<evidence type="ECO:0000313" key="1">
    <source>
        <dbReference type="EMBL" id="KIU04566.1"/>
    </source>
</evidence>
<organism evidence="1 2">
    <name type="scientific">Bacillus subtilis</name>
    <dbReference type="NCBI Taxonomy" id="1423"/>
    <lineage>
        <taxon>Bacteria</taxon>
        <taxon>Bacillati</taxon>
        <taxon>Bacillota</taxon>
        <taxon>Bacilli</taxon>
        <taxon>Bacillales</taxon>
        <taxon>Bacillaceae</taxon>
        <taxon>Bacillus</taxon>
    </lineage>
</organism>
<reference evidence="1 2" key="1">
    <citation type="submission" date="2014-12" db="EMBL/GenBank/DDBJ databases">
        <title>Comparative genome analysis of Bacillus coagulans HM-08, Clostridium butyricum HM-68, Bacillus subtilis HM-66 and Bacillus licheniformis BL-09.</title>
        <authorList>
            <person name="Zhang H."/>
        </authorList>
    </citation>
    <scope>NUCLEOTIDE SEQUENCE [LARGE SCALE GENOMIC DNA]</scope>
    <source>
        <strain evidence="1 2">HM-66</strain>
    </source>
</reference>
<evidence type="ECO:0000313" key="2">
    <source>
        <dbReference type="Proteomes" id="UP000032247"/>
    </source>
</evidence>
<accession>A0A0D1KN39</accession>
<dbReference type="PATRIC" id="fig|1423.173.peg.5033"/>